<dbReference type="Proteomes" id="UP000241620">
    <property type="component" value="Segment"/>
</dbReference>
<organism evidence="2 3">
    <name type="scientific">Faecalibacterium phage FP_Taranis</name>
    <dbReference type="NCBI Taxonomy" id="2070186"/>
    <lineage>
        <taxon>Viruses</taxon>
        <taxon>Duplodnaviria</taxon>
        <taxon>Heunggongvirae</taxon>
        <taxon>Uroviricota</taxon>
        <taxon>Caudoviricetes</taxon>
        <taxon>Taranisvirus</taxon>
        <taxon>Taranisvirus taranis</taxon>
    </lineage>
</organism>
<proteinExistence type="predicted"/>
<sequence>MDTVTIKKRLEFHTKRLDNLYVAYNKLLSGGVKSYRLDDRELTRLDLGKLSDEIKDAEEKVDELTALLNGQSARKAFSVIPRDW</sequence>
<accession>A0A2K9V429</accession>
<feature type="coiled-coil region" evidence="1">
    <location>
        <begin position="40"/>
        <end position="74"/>
    </location>
</feature>
<protein>
    <submittedName>
        <fullName evidence="2">Putative head to tail joining protein</fullName>
    </submittedName>
</protein>
<evidence type="ECO:0000313" key="2">
    <source>
        <dbReference type="EMBL" id="AUV56845.1"/>
    </source>
</evidence>
<dbReference type="EMBL" id="MG711467">
    <property type="protein sequence ID" value="AUV56845.1"/>
    <property type="molecule type" value="Genomic_DNA"/>
</dbReference>
<name>A0A2K9V429_9CAUD</name>
<evidence type="ECO:0000313" key="3">
    <source>
        <dbReference type="Proteomes" id="UP000241620"/>
    </source>
</evidence>
<reference evidence="2 3" key="1">
    <citation type="submission" date="2017-12" db="EMBL/GenBank/DDBJ databases">
        <title>Phages infecting Faecalibacterium prausnitzii belong to novel viral genera that help decipher intestinal viromes.</title>
        <authorList>
            <person name="Petit M.-A."/>
            <person name="De Paepe M."/>
            <person name="Benevides L."/>
            <person name="Langella P."/>
        </authorList>
    </citation>
    <scope>NUCLEOTIDE SEQUENCE [LARGE SCALE GENOMIC DNA]</scope>
</reference>
<dbReference type="GeneID" id="54987809"/>
<keyword evidence="1" id="KW-0175">Coiled coil</keyword>
<evidence type="ECO:0000256" key="1">
    <source>
        <dbReference type="SAM" id="Coils"/>
    </source>
</evidence>
<dbReference type="RefSeq" id="YP_009797395.1">
    <property type="nucleotide sequence ID" value="NC_047914.1"/>
</dbReference>
<dbReference type="KEGG" id="vg:54987809"/>
<keyword evidence="3" id="KW-1185">Reference proteome</keyword>